<gene>
    <name evidence="2" type="ORF">SLS58_006230</name>
</gene>
<evidence type="ECO:0000313" key="3">
    <source>
        <dbReference type="Proteomes" id="UP001521184"/>
    </source>
</evidence>
<feature type="compositionally biased region" description="Basic and acidic residues" evidence="1">
    <location>
        <begin position="88"/>
        <end position="106"/>
    </location>
</feature>
<protein>
    <submittedName>
        <fullName evidence="2">Uncharacterized protein</fullName>
    </submittedName>
</protein>
<feature type="region of interest" description="Disordered" evidence="1">
    <location>
        <begin position="1"/>
        <end position="108"/>
    </location>
</feature>
<proteinExistence type="predicted"/>
<keyword evidence="3" id="KW-1185">Reference proteome</keyword>
<organism evidence="2 3">
    <name type="scientific">Diplodia intermedia</name>
    <dbReference type="NCBI Taxonomy" id="856260"/>
    <lineage>
        <taxon>Eukaryota</taxon>
        <taxon>Fungi</taxon>
        <taxon>Dikarya</taxon>
        <taxon>Ascomycota</taxon>
        <taxon>Pezizomycotina</taxon>
        <taxon>Dothideomycetes</taxon>
        <taxon>Dothideomycetes incertae sedis</taxon>
        <taxon>Botryosphaeriales</taxon>
        <taxon>Botryosphaeriaceae</taxon>
        <taxon>Diplodia</taxon>
    </lineage>
</organism>
<comment type="caution">
    <text evidence="2">The sequence shown here is derived from an EMBL/GenBank/DDBJ whole genome shotgun (WGS) entry which is preliminary data.</text>
</comment>
<dbReference type="EMBL" id="JAKEKT020000041">
    <property type="protein sequence ID" value="KAL1641328.1"/>
    <property type="molecule type" value="Genomic_DNA"/>
</dbReference>
<dbReference type="Proteomes" id="UP001521184">
    <property type="component" value="Unassembled WGS sequence"/>
</dbReference>
<name>A0ABR3TNR4_9PEZI</name>
<reference evidence="2 3" key="1">
    <citation type="journal article" date="2023" name="Plant Dis.">
        <title>First Report of Diplodia intermedia Causing Canker and Dieback Diseases on Apple Trees in Canada.</title>
        <authorList>
            <person name="Ellouze W."/>
            <person name="Ilyukhin E."/>
            <person name="Sulman M."/>
            <person name="Ali S."/>
        </authorList>
    </citation>
    <scope>NUCLEOTIDE SEQUENCE [LARGE SCALE GENOMIC DNA]</scope>
    <source>
        <strain evidence="2 3">M45-28</strain>
    </source>
</reference>
<evidence type="ECO:0000256" key="1">
    <source>
        <dbReference type="SAM" id="MobiDB-lite"/>
    </source>
</evidence>
<sequence>MLPPLPISPSDLSEAAFFSPGPRGDRREASSYFALDENSAPPSHSKHYGPDFIGTSLGGISPQSSPSTEASGAGELRGSRTPATSGSETKHTQLDEFPNHQGDVRKGKGSLALEFVPPGQARVNTPPDFNVDRAATGKNAGFFFAGPSLEDTGRVGRTFGPASAPIRRKPRSSGLWDSDAILMSQAVTADDEWNVPLQLEPTETSGLERDWIRERLDQILAESSRSDPDVDRLNSTFAWDVPEHLPGSPLCPLHPKHKSGGGRCLTWNGCGGMKSVDD</sequence>
<accession>A0ABR3TNR4</accession>
<feature type="compositionally biased region" description="Polar residues" evidence="1">
    <location>
        <begin position="61"/>
        <end position="70"/>
    </location>
</feature>
<evidence type="ECO:0000313" key="2">
    <source>
        <dbReference type="EMBL" id="KAL1641328.1"/>
    </source>
</evidence>